<organism evidence="4 5">
    <name type="scientific">Digitaria exilis</name>
    <dbReference type="NCBI Taxonomy" id="1010633"/>
    <lineage>
        <taxon>Eukaryota</taxon>
        <taxon>Viridiplantae</taxon>
        <taxon>Streptophyta</taxon>
        <taxon>Embryophyta</taxon>
        <taxon>Tracheophyta</taxon>
        <taxon>Spermatophyta</taxon>
        <taxon>Magnoliopsida</taxon>
        <taxon>Liliopsida</taxon>
        <taxon>Poales</taxon>
        <taxon>Poaceae</taxon>
        <taxon>PACMAD clade</taxon>
        <taxon>Panicoideae</taxon>
        <taxon>Panicodae</taxon>
        <taxon>Paniceae</taxon>
        <taxon>Anthephorinae</taxon>
        <taxon>Digitaria</taxon>
    </lineage>
</organism>
<evidence type="ECO:0000313" key="4">
    <source>
        <dbReference type="EMBL" id="KAF8685286.1"/>
    </source>
</evidence>
<dbReference type="GO" id="GO:0016020">
    <property type="term" value="C:membrane"/>
    <property type="evidence" value="ECO:0007669"/>
    <property type="project" value="TreeGrafter"/>
</dbReference>
<feature type="transmembrane region" description="Helical" evidence="2">
    <location>
        <begin position="73"/>
        <end position="95"/>
    </location>
</feature>
<feature type="transmembrane region" description="Helical" evidence="2">
    <location>
        <begin position="672"/>
        <end position="694"/>
    </location>
</feature>
<reference evidence="4" key="1">
    <citation type="submission" date="2020-07" db="EMBL/GenBank/DDBJ databases">
        <title>Genome sequence and genetic diversity analysis of an under-domesticated orphan crop, white fonio (Digitaria exilis).</title>
        <authorList>
            <person name="Bennetzen J.L."/>
            <person name="Chen S."/>
            <person name="Ma X."/>
            <person name="Wang X."/>
            <person name="Yssel A.E.J."/>
            <person name="Chaluvadi S.R."/>
            <person name="Johnson M."/>
            <person name="Gangashetty P."/>
            <person name="Hamidou F."/>
            <person name="Sanogo M.D."/>
            <person name="Zwaenepoel A."/>
            <person name="Wallace J."/>
            <person name="Van De Peer Y."/>
            <person name="Van Deynze A."/>
        </authorList>
    </citation>
    <scope>NUCLEOTIDE SEQUENCE</scope>
    <source>
        <tissue evidence="4">Leaves</tissue>
    </source>
</reference>
<dbReference type="Proteomes" id="UP000636709">
    <property type="component" value="Unassembled WGS sequence"/>
</dbReference>
<feature type="transmembrane region" description="Helical" evidence="2">
    <location>
        <begin position="197"/>
        <end position="219"/>
    </location>
</feature>
<name>A0A835EEI7_9POAL</name>
<dbReference type="AlphaFoldDB" id="A0A835EEI7"/>
<dbReference type="InterPro" id="IPR026961">
    <property type="entry name" value="PGG_dom"/>
</dbReference>
<feature type="transmembrane region" description="Helical" evidence="2">
    <location>
        <begin position="522"/>
        <end position="541"/>
    </location>
</feature>
<feature type="transmembrane region" description="Helical" evidence="2">
    <location>
        <begin position="21"/>
        <end position="39"/>
    </location>
</feature>
<keyword evidence="2" id="KW-0472">Membrane</keyword>
<feature type="compositionally biased region" description="Polar residues" evidence="1">
    <location>
        <begin position="558"/>
        <end position="571"/>
    </location>
</feature>
<feature type="transmembrane region" description="Helical" evidence="2">
    <location>
        <begin position="364"/>
        <end position="383"/>
    </location>
</feature>
<comment type="caution">
    <text evidence="4">The sequence shown here is derived from an EMBL/GenBank/DDBJ whole genome shotgun (WGS) entry which is preliminary data.</text>
</comment>
<dbReference type="PANTHER" id="PTHR24177:SF432">
    <property type="entry name" value="OS06G0286146 PROTEIN"/>
    <property type="match status" value="1"/>
</dbReference>
<dbReference type="Pfam" id="PF13962">
    <property type="entry name" value="PGG"/>
    <property type="match status" value="5"/>
</dbReference>
<feature type="transmembrane region" description="Helical" evidence="2">
    <location>
        <begin position="334"/>
        <end position="352"/>
    </location>
</feature>
<dbReference type="EMBL" id="JACEFO010002089">
    <property type="protein sequence ID" value="KAF8685286.1"/>
    <property type="molecule type" value="Genomic_DNA"/>
</dbReference>
<feature type="transmembrane region" description="Helical" evidence="2">
    <location>
        <begin position="107"/>
        <end position="127"/>
    </location>
</feature>
<feature type="domain" description="PGG" evidence="3">
    <location>
        <begin position="412"/>
        <end position="514"/>
    </location>
</feature>
<feature type="region of interest" description="Disordered" evidence="1">
    <location>
        <begin position="552"/>
        <end position="571"/>
    </location>
</feature>
<feature type="transmembrane region" description="Helical" evidence="2">
    <location>
        <begin position="303"/>
        <end position="322"/>
    </location>
</feature>
<gene>
    <name evidence="4" type="ORF">HU200_044052</name>
</gene>
<keyword evidence="5" id="KW-1185">Reference proteome</keyword>
<feature type="transmembrane region" description="Helical" evidence="2">
    <location>
        <begin position="492"/>
        <end position="510"/>
    </location>
</feature>
<dbReference type="OrthoDB" id="681126at2759"/>
<proteinExistence type="predicted"/>
<feature type="domain" description="PGG" evidence="3">
    <location>
        <begin position="271"/>
        <end position="356"/>
    </location>
</feature>
<sequence length="740" mass="80992">MAVANTRLEEQEGKPQSFLRLREGILLVAIQVVTVSYAAGLNPPGGVWADTKQDEHLTGNPILALTYHKRYTVFSSSNTTALMASSAVVLLLLFVRGDNSRRIWFNSVLRTVLSLGLIALAVAYIAGASRHKFTTAYASGIAGTPVPGYSRSMVNAVFVASITYTTGLNPPGGFWLDTQDGHRAGDPALMVHYRRRFTAFFVGNTIAFIASLFITPLLLTNNDRVDVDDDNPFKHFQRGQALHRLCAPWRVCPHTRGGPHKMVQKGPHTRGLNPPGGLWPDDLDGHNAGHPILLAKQPTRYRVFMYCNSMALVASLVATVMSLSQRCQARRSRALSVLLVLDLISLIGAYAAGCCRDVETSIHVIAMGGAIVVYVVFHMAFLMPSPDDKSPQPQGGGGGRQEQKGVEWNRDLMLGILGATLTYQTGLTPPGGFWPSDDEFGHHAGEPVLLSTYPNRYIVFFYLNALCFMSSIFLTVFFVNRYLYEAGIRCRALFICVLAVFFGLIGAYAAGSYRSLGQSISMIKLGVAVFILIVSILLLVYRFGKKGNLIDEEDEEGNNQQTETEPASSNNEIHEHHDVLEYLALIGSIGATVTYQAGFAPPRGFWPDDSDGHAVGDPVLRDMNGYLYRLYFFFNTTAFLASASIMNSGPMMFVMGKFMAMTTQTVKEKNQILYSALQLPTVLFAIGILGAYAAGSSSGWNNYIFAVALVAPVLFIIILTDCVSKLLVKMAKHLKVVSEE</sequence>
<evidence type="ECO:0000256" key="1">
    <source>
        <dbReference type="SAM" id="MobiDB-lite"/>
    </source>
</evidence>
<keyword evidence="2" id="KW-0812">Transmembrane</keyword>
<protein>
    <recommendedName>
        <fullName evidence="3">PGG domain-containing protein</fullName>
    </recommendedName>
</protein>
<accession>A0A835EEI7</accession>
<feature type="domain" description="PGG" evidence="3">
    <location>
        <begin position="577"/>
        <end position="697"/>
    </location>
</feature>
<feature type="transmembrane region" description="Helical" evidence="2">
    <location>
        <begin position="579"/>
        <end position="598"/>
    </location>
</feature>
<feature type="transmembrane region" description="Helical" evidence="2">
    <location>
        <begin position="700"/>
        <end position="723"/>
    </location>
</feature>
<feature type="domain" description="PGG" evidence="3">
    <location>
        <begin position="153"/>
        <end position="221"/>
    </location>
</feature>
<evidence type="ECO:0000313" key="5">
    <source>
        <dbReference type="Proteomes" id="UP000636709"/>
    </source>
</evidence>
<feature type="domain" description="PGG" evidence="3">
    <location>
        <begin position="21"/>
        <end position="130"/>
    </location>
</feature>
<keyword evidence="2" id="KW-1133">Transmembrane helix</keyword>
<evidence type="ECO:0000256" key="2">
    <source>
        <dbReference type="SAM" id="Phobius"/>
    </source>
</evidence>
<evidence type="ECO:0000259" key="3">
    <source>
        <dbReference type="Pfam" id="PF13962"/>
    </source>
</evidence>
<feature type="transmembrane region" description="Helical" evidence="2">
    <location>
        <begin position="630"/>
        <end position="651"/>
    </location>
</feature>
<dbReference type="PANTHER" id="PTHR24177">
    <property type="entry name" value="CASKIN"/>
    <property type="match status" value="1"/>
</dbReference>
<feature type="transmembrane region" description="Helical" evidence="2">
    <location>
        <begin position="457"/>
        <end position="480"/>
    </location>
</feature>